<evidence type="ECO:0000256" key="1">
    <source>
        <dbReference type="SAM" id="Phobius"/>
    </source>
</evidence>
<keyword evidence="1" id="KW-1133">Transmembrane helix</keyword>
<name>A0A2N8KEF4_9BURK</name>
<dbReference type="Proteomes" id="UP000235994">
    <property type="component" value="Unassembled WGS sequence"/>
</dbReference>
<comment type="caution">
    <text evidence="2">The sequence shown here is derived from an EMBL/GenBank/DDBJ whole genome shotgun (WGS) entry which is preliminary data.</text>
</comment>
<feature type="transmembrane region" description="Helical" evidence="1">
    <location>
        <begin position="20"/>
        <end position="43"/>
    </location>
</feature>
<evidence type="ECO:0000313" key="2">
    <source>
        <dbReference type="EMBL" id="PND31828.1"/>
    </source>
</evidence>
<sequence>MRTQRSVSMEPSSTGFGGWAAVKLALAFGVPAALAAIIGMLVMPPRSPREFIGRTVCTVVSSFVFGPMLAIAVISWRPSLIDAAHWMAQRSGTGEDSLLAMFYVLGPCMLLAGLPAWWVLGAYMRWMSRMREQGVLPWLDEVLARLPWRRSGGEG</sequence>
<reference evidence="2 3" key="1">
    <citation type="submission" date="2018-01" db="EMBL/GenBank/DDBJ databases">
        <title>The draft genome of an aniline degradation strain ANB-1.</title>
        <authorList>
            <person name="Zhang L."/>
            <person name="Jiang J."/>
        </authorList>
    </citation>
    <scope>NUCLEOTIDE SEQUENCE [LARGE SCALE GENOMIC DNA]</scope>
    <source>
        <strain evidence="2 3">ANB-1</strain>
    </source>
</reference>
<evidence type="ECO:0008006" key="4">
    <source>
        <dbReference type="Google" id="ProtNLM"/>
    </source>
</evidence>
<accession>A0A2N8KEF4</accession>
<feature type="transmembrane region" description="Helical" evidence="1">
    <location>
        <begin position="97"/>
        <end position="120"/>
    </location>
</feature>
<organism evidence="2 3">
    <name type="scientific">Achromobacter pulmonis</name>
    <dbReference type="NCBI Taxonomy" id="1389932"/>
    <lineage>
        <taxon>Bacteria</taxon>
        <taxon>Pseudomonadati</taxon>
        <taxon>Pseudomonadota</taxon>
        <taxon>Betaproteobacteria</taxon>
        <taxon>Burkholderiales</taxon>
        <taxon>Alcaligenaceae</taxon>
        <taxon>Achromobacter</taxon>
    </lineage>
</organism>
<keyword evidence="3" id="KW-1185">Reference proteome</keyword>
<keyword evidence="1" id="KW-0812">Transmembrane</keyword>
<protein>
    <recommendedName>
        <fullName evidence="4">Phage-related membrane protein</fullName>
    </recommendedName>
</protein>
<feature type="transmembrane region" description="Helical" evidence="1">
    <location>
        <begin position="55"/>
        <end position="77"/>
    </location>
</feature>
<dbReference type="EMBL" id="POQS01000006">
    <property type="protein sequence ID" value="PND31828.1"/>
    <property type="molecule type" value="Genomic_DNA"/>
</dbReference>
<keyword evidence="1" id="KW-0472">Membrane</keyword>
<evidence type="ECO:0000313" key="3">
    <source>
        <dbReference type="Proteomes" id="UP000235994"/>
    </source>
</evidence>
<dbReference type="AlphaFoldDB" id="A0A2N8KEF4"/>
<gene>
    <name evidence="2" type="ORF">C1I89_23785</name>
</gene>
<proteinExistence type="predicted"/>